<gene>
    <name evidence="1" type="ORF">Zmor_026052</name>
</gene>
<sequence length="82" mass="9259">MITDQRQLWIFEGLSLIVAFSPHFPIDVFVWPKKSAFNVPNSHRKTVKLKYQSAVGWTVTKTATALSHIPAKMASTCLIWAT</sequence>
<name>A0AA38HSW2_9CUCU</name>
<keyword evidence="2" id="KW-1185">Reference proteome</keyword>
<evidence type="ECO:0000313" key="2">
    <source>
        <dbReference type="Proteomes" id="UP001168821"/>
    </source>
</evidence>
<dbReference type="Proteomes" id="UP001168821">
    <property type="component" value="Unassembled WGS sequence"/>
</dbReference>
<comment type="caution">
    <text evidence="1">The sequence shown here is derived from an EMBL/GenBank/DDBJ whole genome shotgun (WGS) entry which is preliminary data.</text>
</comment>
<dbReference type="EMBL" id="JALNTZ010000008">
    <property type="protein sequence ID" value="KAJ3643333.1"/>
    <property type="molecule type" value="Genomic_DNA"/>
</dbReference>
<organism evidence="1 2">
    <name type="scientific">Zophobas morio</name>
    <dbReference type="NCBI Taxonomy" id="2755281"/>
    <lineage>
        <taxon>Eukaryota</taxon>
        <taxon>Metazoa</taxon>
        <taxon>Ecdysozoa</taxon>
        <taxon>Arthropoda</taxon>
        <taxon>Hexapoda</taxon>
        <taxon>Insecta</taxon>
        <taxon>Pterygota</taxon>
        <taxon>Neoptera</taxon>
        <taxon>Endopterygota</taxon>
        <taxon>Coleoptera</taxon>
        <taxon>Polyphaga</taxon>
        <taxon>Cucujiformia</taxon>
        <taxon>Tenebrionidae</taxon>
        <taxon>Zophobas</taxon>
    </lineage>
</organism>
<proteinExistence type="predicted"/>
<evidence type="ECO:0000313" key="1">
    <source>
        <dbReference type="EMBL" id="KAJ3643333.1"/>
    </source>
</evidence>
<protein>
    <submittedName>
        <fullName evidence="1">Uncharacterized protein</fullName>
    </submittedName>
</protein>
<reference evidence="1" key="1">
    <citation type="journal article" date="2023" name="G3 (Bethesda)">
        <title>Whole genome assemblies of Zophobas morio and Tenebrio molitor.</title>
        <authorList>
            <person name="Kaur S."/>
            <person name="Stinson S.A."/>
            <person name="diCenzo G.C."/>
        </authorList>
    </citation>
    <scope>NUCLEOTIDE SEQUENCE</scope>
    <source>
        <strain evidence="1">QUZm001</strain>
    </source>
</reference>
<accession>A0AA38HSW2</accession>
<dbReference type="AlphaFoldDB" id="A0AA38HSW2"/>